<dbReference type="Proteomes" id="UP001221898">
    <property type="component" value="Unassembled WGS sequence"/>
</dbReference>
<evidence type="ECO:0000313" key="2">
    <source>
        <dbReference type="Proteomes" id="UP001221898"/>
    </source>
</evidence>
<name>A0AAD7RFD0_9TELE</name>
<keyword evidence="2" id="KW-1185">Reference proteome</keyword>
<comment type="caution">
    <text evidence="1">The sequence shown here is derived from an EMBL/GenBank/DDBJ whole genome shotgun (WGS) entry which is preliminary data.</text>
</comment>
<organism evidence="1 2">
    <name type="scientific">Aldrovandia affinis</name>
    <dbReference type="NCBI Taxonomy" id="143900"/>
    <lineage>
        <taxon>Eukaryota</taxon>
        <taxon>Metazoa</taxon>
        <taxon>Chordata</taxon>
        <taxon>Craniata</taxon>
        <taxon>Vertebrata</taxon>
        <taxon>Euteleostomi</taxon>
        <taxon>Actinopterygii</taxon>
        <taxon>Neopterygii</taxon>
        <taxon>Teleostei</taxon>
        <taxon>Notacanthiformes</taxon>
        <taxon>Halosauridae</taxon>
        <taxon>Aldrovandia</taxon>
    </lineage>
</organism>
<reference evidence="1" key="1">
    <citation type="journal article" date="2023" name="Science">
        <title>Genome structures resolve the early diversification of teleost fishes.</title>
        <authorList>
            <person name="Parey E."/>
            <person name="Louis A."/>
            <person name="Montfort J."/>
            <person name="Bouchez O."/>
            <person name="Roques C."/>
            <person name="Iampietro C."/>
            <person name="Lluch J."/>
            <person name="Castinel A."/>
            <person name="Donnadieu C."/>
            <person name="Desvignes T."/>
            <person name="Floi Bucao C."/>
            <person name="Jouanno E."/>
            <person name="Wen M."/>
            <person name="Mejri S."/>
            <person name="Dirks R."/>
            <person name="Jansen H."/>
            <person name="Henkel C."/>
            <person name="Chen W.J."/>
            <person name="Zahm M."/>
            <person name="Cabau C."/>
            <person name="Klopp C."/>
            <person name="Thompson A.W."/>
            <person name="Robinson-Rechavi M."/>
            <person name="Braasch I."/>
            <person name="Lecointre G."/>
            <person name="Bobe J."/>
            <person name="Postlethwait J.H."/>
            <person name="Berthelot C."/>
            <person name="Roest Crollius H."/>
            <person name="Guiguen Y."/>
        </authorList>
    </citation>
    <scope>NUCLEOTIDE SEQUENCE</scope>
    <source>
        <strain evidence="1">NC1722</strain>
    </source>
</reference>
<accession>A0AAD7RFD0</accession>
<gene>
    <name evidence="1" type="ORF">AAFF_G00231520</name>
</gene>
<evidence type="ECO:0000313" key="1">
    <source>
        <dbReference type="EMBL" id="KAJ8379061.1"/>
    </source>
</evidence>
<dbReference type="EMBL" id="JAINUG010000302">
    <property type="protein sequence ID" value="KAJ8379061.1"/>
    <property type="molecule type" value="Genomic_DNA"/>
</dbReference>
<protein>
    <submittedName>
        <fullName evidence="1">Uncharacterized protein</fullName>
    </submittedName>
</protein>
<dbReference type="AlphaFoldDB" id="A0AAD7RFD0"/>
<proteinExistence type="predicted"/>
<sequence length="124" mass="13549">MASASLCTTKVNKQQAKLAHLERRWEEQTPSAQDPRWSPADSLLLSLAFRRTLAYFQPLILQGIKSAEEGEPSRVCQAPTPPLGGAHGSLALDRRISFPLRRVPAVPSVTTAVDARSMGAAMRR</sequence>